<gene>
    <name evidence="8" type="ORF">GIY21_08915</name>
    <name evidence="9" type="ORF">GIY22_08910</name>
</gene>
<feature type="transmembrane region" description="Helical" evidence="7">
    <location>
        <begin position="65"/>
        <end position="81"/>
    </location>
</feature>
<dbReference type="InterPro" id="IPR001851">
    <property type="entry name" value="ABC_transp_permease"/>
</dbReference>
<comment type="similarity">
    <text evidence="2">Belongs to the binding-protein-dependent transport system permease family. AraH/RbsC subfamily.</text>
</comment>
<feature type="transmembrane region" description="Helical" evidence="7">
    <location>
        <begin position="230"/>
        <end position="250"/>
    </location>
</feature>
<proteinExistence type="inferred from homology"/>
<dbReference type="EMBL" id="WJPN01000006">
    <property type="protein sequence ID" value="MRH00405.1"/>
    <property type="molecule type" value="Genomic_DNA"/>
</dbReference>
<dbReference type="Pfam" id="PF02653">
    <property type="entry name" value="BPD_transp_2"/>
    <property type="match status" value="1"/>
</dbReference>
<keyword evidence="6 7" id="KW-0472">Membrane</keyword>
<evidence type="ECO:0000256" key="5">
    <source>
        <dbReference type="ARBA" id="ARBA00022989"/>
    </source>
</evidence>
<evidence type="ECO:0000256" key="7">
    <source>
        <dbReference type="SAM" id="Phobius"/>
    </source>
</evidence>
<comment type="subcellular location">
    <subcellularLocation>
        <location evidence="1">Cell inner membrane</location>
        <topology evidence="1">Multi-pass membrane protein</topology>
    </subcellularLocation>
</comment>
<feature type="transmembrane region" description="Helical" evidence="7">
    <location>
        <begin position="23"/>
        <end position="45"/>
    </location>
</feature>
<evidence type="ECO:0000256" key="3">
    <source>
        <dbReference type="ARBA" id="ARBA00022475"/>
    </source>
</evidence>
<feature type="transmembrane region" description="Helical" evidence="7">
    <location>
        <begin position="288"/>
        <end position="308"/>
    </location>
</feature>
<evidence type="ECO:0000256" key="6">
    <source>
        <dbReference type="ARBA" id="ARBA00023136"/>
    </source>
</evidence>
<dbReference type="RefSeq" id="WP_153751272.1">
    <property type="nucleotide sequence ID" value="NZ_WJPM01000006.1"/>
</dbReference>
<dbReference type="AlphaFoldDB" id="A0A6N7QDV6"/>
<dbReference type="CDD" id="cd06579">
    <property type="entry name" value="TM_PBP1_transp_AraH_like"/>
    <property type="match status" value="1"/>
</dbReference>
<feature type="transmembrane region" description="Helical" evidence="7">
    <location>
        <begin position="143"/>
        <end position="160"/>
    </location>
</feature>
<keyword evidence="4 7" id="KW-0812">Transmembrane</keyword>
<evidence type="ECO:0000313" key="10">
    <source>
        <dbReference type="Proteomes" id="UP000437931"/>
    </source>
</evidence>
<dbReference type="Proteomes" id="UP000439314">
    <property type="component" value="Unassembled WGS sequence"/>
</dbReference>
<keyword evidence="10" id="KW-1185">Reference proteome</keyword>
<name>A0A6N7QDV6_9XANT</name>
<dbReference type="EMBL" id="WJPM01000006">
    <property type="protein sequence ID" value="MRH74737.1"/>
    <property type="molecule type" value="Genomic_DNA"/>
</dbReference>
<feature type="transmembrane region" description="Helical" evidence="7">
    <location>
        <begin position="88"/>
        <end position="105"/>
    </location>
</feature>
<dbReference type="PANTHER" id="PTHR32196:SF19">
    <property type="entry name" value="GALACTOFURANOSE TRANSPORTER PERMEASE PROTEIN YTFT"/>
    <property type="match status" value="1"/>
</dbReference>
<evidence type="ECO:0000313" key="9">
    <source>
        <dbReference type="EMBL" id="MRH74737.1"/>
    </source>
</evidence>
<feature type="transmembrane region" description="Helical" evidence="7">
    <location>
        <begin position="180"/>
        <end position="202"/>
    </location>
</feature>
<evidence type="ECO:0000313" key="11">
    <source>
        <dbReference type="Proteomes" id="UP000439314"/>
    </source>
</evidence>
<reference evidence="10 11" key="1">
    <citation type="submission" date="2019-11" db="EMBL/GenBank/DDBJ databases">
        <title>First report of rice panicle blight caused by Xanthomonas sp. in Iran.</title>
        <authorList>
            <person name="Mirghasempour S.A."/>
            <person name="Huang S."/>
            <person name="Brady C.L."/>
            <person name="Studholme D.J."/>
        </authorList>
    </citation>
    <scope>NUCLEOTIDE SEQUENCE [LARGE SCALE GENOMIC DNA]</scope>
    <source>
        <strain evidence="8 11">ASD011</strain>
        <strain evidence="10">SAM114</strain>
    </source>
</reference>
<accession>A0A6N7QDV6</accession>
<dbReference type="GO" id="GO:0022857">
    <property type="term" value="F:transmembrane transporter activity"/>
    <property type="evidence" value="ECO:0007669"/>
    <property type="project" value="InterPro"/>
</dbReference>
<dbReference type="Proteomes" id="UP000437931">
    <property type="component" value="Unassembled WGS sequence"/>
</dbReference>
<sequence length="351" mass="36878">MSATATPDTTASHWSARLRAHPLFWPLATLAVLLLGNGLFDPGFLSLQWRDGHLYGSLVDIGNRAAPLALVAMGMTLVIAVRGLDISVGAVVAIAATVAAWMIGGGEHSRFALWAVLLAPLLVAALCGLWNGLLVVKVGMQPIIATLILMVAGRGIAQLIGDGQILTIYYAPYFYLGNGFLLGLPFALFVVAAVFAALQLLLGRTALGLFVRAIGHNPRAARVAGVRARLIAVLLYVFCAFSAGLAGLLISSNVKSADANNAGQLMELDAILAVTLGGTLLDGGRFSLAGSVIGALIIQTLTATIYAFGVPAQVTMLIKALLVFAVMLLQSPRFRANLRGWIRRPPPQVRP</sequence>
<evidence type="ECO:0000313" key="8">
    <source>
        <dbReference type="EMBL" id="MRH00405.1"/>
    </source>
</evidence>
<keyword evidence="3" id="KW-1003">Cell membrane</keyword>
<evidence type="ECO:0000256" key="4">
    <source>
        <dbReference type="ARBA" id="ARBA00022692"/>
    </source>
</evidence>
<comment type="caution">
    <text evidence="8">The sequence shown here is derived from an EMBL/GenBank/DDBJ whole genome shotgun (WGS) entry which is preliminary data.</text>
</comment>
<protein>
    <submittedName>
        <fullName evidence="8">ABC transporter permease</fullName>
    </submittedName>
</protein>
<feature type="transmembrane region" description="Helical" evidence="7">
    <location>
        <begin position="111"/>
        <end position="136"/>
    </location>
</feature>
<keyword evidence="5 7" id="KW-1133">Transmembrane helix</keyword>
<organism evidence="8 11">
    <name type="scientific">Xanthomonas sontii</name>
    <dbReference type="NCBI Taxonomy" id="2650745"/>
    <lineage>
        <taxon>Bacteria</taxon>
        <taxon>Pseudomonadati</taxon>
        <taxon>Pseudomonadota</taxon>
        <taxon>Gammaproteobacteria</taxon>
        <taxon>Lysobacterales</taxon>
        <taxon>Lysobacteraceae</taxon>
        <taxon>Xanthomonas</taxon>
    </lineage>
</organism>
<evidence type="ECO:0000256" key="1">
    <source>
        <dbReference type="ARBA" id="ARBA00004429"/>
    </source>
</evidence>
<dbReference type="PANTHER" id="PTHR32196">
    <property type="entry name" value="ABC TRANSPORTER PERMEASE PROTEIN YPHD-RELATED-RELATED"/>
    <property type="match status" value="1"/>
</dbReference>
<dbReference type="GO" id="GO:0005886">
    <property type="term" value="C:plasma membrane"/>
    <property type="evidence" value="ECO:0007669"/>
    <property type="project" value="UniProtKB-SubCell"/>
</dbReference>
<evidence type="ECO:0000256" key="2">
    <source>
        <dbReference type="ARBA" id="ARBA00007942"/>
    </source>
</evidence>
<reference evidence="9" key="2">
    <citation type="journal article" date="2020" name="Plant Dis.">
        <title>A Grain Rot of Rice in Iran Caused by a Xanthomonas Strain Closely Related to X. sacchari.</title>
        <authorList>
            <person name="Mirghasempour S.A."/>
            <person name="Huang S."/>
            <person name="Studholme D.J."/>
            <person name="Brady C.L."/>
        </authorList>
    </citation>
    <scope>NUCLEOTIDE SEQUENCE</scope>
    <source>
        <strain evidence="9">SAM114</strain>
    </source>
</reference>